<sequence>MSKTRPAPDRAGPSRPVTRPPARRRRRAISLLVILGLLATAGWFGARFLLDSVINPQCTITAGGMTETFDPEQAGNAALIAAVATKRDLPPRAATIALTTAIQESKIRNLRYGDRDSLGLFQQRPSQGWGTEEQILDPIHATNAFLDALVKYKGYETADITKIAQRVQKSGFPEAYRDHEGEGRVLASTLTGHSPAGLVCRLDAAKTHASPAAVAADLEKQMGVTTSTAGDGVLTVKAADVTTAWAVAHWAVARAEQYGATSVTIGERTWDRSAREPAWSPGADGKTVTITLS</sequence>
<gene>
    <name evidence="3" type="ORF">FHX52_3494</name>
</gene>
<organism evidence="3 4">
    <name type="scientific">Humibacillus xanthopallidus</name>
    <dbReference type="NCBI Taxonomy" id="412689"/>
    <lineage>
        <taxon>Bacteria</taxon>
        <taxon>Bacillati</taxon>
        <taxon>Actinomycetota</taxon>
        <taxon>Actinomycetes</taxon>
        <taxon>Micrococcales</taxon>
        <taxon>Intrasporangiaceae</taxon>
        <taxon>Humibacillus</taxon>
    </lineage>
</organism>
<keyword evidence="2" id="KW-1133">Transmembrane helix</keyword>
<keyword evidence="2" id="KW-0812">Transmembrane</keyword>
<keyword evidence="2" id="KW-0472">Membrane</keyword>
<dbReference type="RefSeq" id="WP_246070085.1">
    <property type="nucleotide sequence ID" value="NZ_BAAAQC010000012.1"/>
</dbReference>
<proteinExistence type="predicted"/>
<evidence type="ECO:0000256" key="1">
    <source>
        <dbReference type="SAM" id="MobiDB-lite"/>
    </source>
</evidence>
<evidence type="ECO:0000313" key="3">
    <source>
        <dbReference type="EMBL" id="TQN46765.1"/>
    </source>
</evidence>
<protein>
    <recommendedName>
        <fullName evidence="5">Heavy metal transporter</fullName>
    </recommendedName>
</protein>
<feature type="region of interest" description="Disordered" evidence="1">
    <location>
        <begin position="1"/>
        <end position="22"/>
    </location>
</feature>
<evidence type="ECO:0008006" key="5">
    <source>
        <dbReference type="Google" id="ProtNLM"/>
    </source>
</evidence>
<name>A0A543PRT4_9MICO</name>
<dbReference type="EMBL" id="VFQF01000002">
    <property type="protein sequence ID" value="TQN46765.1"/>
    <property type="molecule type" value="Genomic_DNA"/>
</dbReference>
<reference evidence="3 4" key="1">
    <citation type="submission" date="2019-06" db="EMBL/GenBank/DDBJ databases">
        <title>Sequencing the genomes of 1000 actinobacteria strains.</title>
        <authorList>
            <person name="Klenk H.-P."/>
        </authorList>
    </citation>
    <scope>NUCLEOTIDE SEQUENCE [LARGE SCALE GENOMIC DNA]</scope>
    <source>
        <strain evidence="3 4">DSM 21776</strain>
    </source>
</reference>
<evidence type="ECO:0000313" key="4">
    <source>
        <dbReference type="Proteomes" id="UP000320085"/>
    </source>
</evidence>
<comment type="caution">
    <text evidence="3">The sequence shown here is derived from an EMBL/GenBank/DDBJ whole genome shotgun (WGS) entry which is preliminary data.</text>
</comment>
<dbReference type="Proteomes" id="UP000320085">
    <property type="component" value="Unassembled WGS sequence"/>
</dbReference>
<accession>A0A543PRT4</accession>
<evidence type="ECO:0000256" key="2">
    <source>
        <dbReference type="SAM" id="Phobius"/>
    </source>
</evidence>
<feature type="transmembrane region" description="Helical" evidence="2">
    <location>
        <begin position="28"/>
        <end position="50"/>
    </location>
</feature>
<dbReference type="AlphaFoldDB" id="A0A543PRT4"/>